<dbReference type="OrthoDB" id="444265at2759"/>
<dbReference type="AlphaFoldDB" id="A0A1Q5QBV0"/>
<reference evidence="3 4" key="1">
    <citation type="submission" date="2015-06" db="EMBL/GenBank/DDBJ databases">
        <title>Talaromyces atroroseus IBT 11181 draft genome.</title>
        <authorList>
            <person name="Rasmussen K.B."/>
            <person name="Rasmussen S."/>
            <person name="Petersen B."/>
            <person name="Sicheritz-Ponten T."/>
            <person name="Mortensen U.H."/>
            <person name="Thrane U."/>
        </authorList>
    </citation>
    <scope>NUCLEOTIDE SEQUENCE [LARGE SCALE GENOMIC DNA]</scope>
    <source>
        <strain evidence="3 4">IBT 11181</strain>
    </source>
</reference>
<evidence type="ECO:0000259" key="2">
    <source>
        <dbReference type="PROSITE" id="PS50006"/>
    </source>
</evidence>
<feature type="compositionally biased region" description="Basic and acidic residues" evidence="1">
    <location>
        <begin position="29"/>
        <end position="43"/>
    </location>
</feature>
<feature type="compositionally biased region" description="Basic and acidic residues" evidence="1">
    <location>
        <begin position="96"/>
        <end position="110"/>
    </location>
</feature>
<gene>
    <name evidence="3" type="ORF">UA08_01517</name>
</gene>
<feature type="domain" description="FHA" evidence="2">
    <location>
        <begin position="236"/>
        <end position="299"/>
    </location>
</feature>
<feature type="compositionally biased region" description="Polar residues" evidence="1">
    <location>
        <begin position="149"/>
        <end position="166"/>
    </location>
</feature>
<evidence type="ECO:0000313" key="4">
    <source>
        <dbReference type="Proteomes" id="UP000214365"/>
    </source>
</evidence>
<dbReference type="Gene3D" id="2.60.200.20">
    <property type="match status" value="1"/>
</dbReference>
<dbReference type="SMART" id="SM00240">
    <property type="entry name" value="FHA"/>
    <property type="match status" value="1"/>
</dbReference>
<accession>A0A1Q5QBV0</accession>
<dbReference type="FunFam" id="2.60.200.20:FF:000038">
    <property type="entry name" value="FHA domain-containing protein SNIP1"/>
    <property type="match status" value="1"/>
</dbReference>
<dbReference type="InterPro" id="IPR050923">
    <property type="entry name" value="Cell_Proc_Reg/RNA_Proc"/>
</dbReference>
<dbReference type="InterPro" id="IPR000253">
    <property type="entry name" value="FHA_dom"/>
</dbReference>
<feature type="compositionally biased region" description="Basic and acidic residues" evidence="1">
    <location>
        <begin position="1"/>
        <end position="10"/>
    </location>
</feature>
<proteinExistence type="predicted"/>
<keyword evidence="4" id="KW-1185">Reference proteome</keyword>
<evidence type="ECO:0000313" key="3">
    <source>
        <dbReference type="EMBL" id="OKL63386.1"/>
    </source>
</evidence>
<organism evidence="3 4">
    <name type="scientific">Talaromyces atroroseus</name>
    <dbReference type="NCBI Taxonomy" id="1441469"/>
    <lineage>
        <taxon>Eukaryota</taxon>
        <taxon>Fungi</taxon>
        <taxon>Dikarya</taxon>
        <taxon>Ascomycota</taxon>
        <taxon>Pezizomycotina</taxon>
        <taxon>Eurotiomycetes</taxon>
        <taxon>Eurotiomycetidae</taxon>
        <taxon>Eurotiales</taxon>
        <taxon>Trichocomaceae</taxon>
        <taxon>Talaromyces</taxon>
        <taxon>Talaromyces sect. Trachyspermi</taxon>
    </lineage>
</organism>
<evidence type="ECO:0000256" key="1">
    <source>
        <dbReference type="SAM" id="MobiDB-lite"/>
    </source>
</evidence>
<dbReference type="GeneID" id="31001272"/>
<dbReference type="Pfam" id="PF00498">
    <property type="entry name" value="FHA"/>
    <property type="match status" value="1"/>
</dbReference>
<protein>
    <recommendedName>
        <fullName evidence="2">FHA domain-containing protein</fullName>
    </recommendedName>
</protein>
<dbReference type="EMBL" id="LFMY01000002">
    <property type="protein sequence ID" value="OKL63386.1"/>
    <property type="molecule type" value="Genomic_DNA"/>
</dbReference>
<name>A0A1Q5QBV0_TALAT</name>
<dbReference type="Proteomes" id="UP000214365">
    <property type="component" value="Unassembled WGS sequence"/>
</dbReference>
<dbReference type="STRING" id="1441469.A0A1Q5QBV0"/>
<dbReference type="PROSITE" id="PS50006">
    <property type="entry name" value="FHA_DOMAIN"/>
    <property type="match status" value="1"/>
</dbReference>
<comment type="caution">
    <text evidence="3">The sequence shown here is derived from an EMBL/GenBank/DDBJ whole genome shotgun (WGS) entry which is preliminary data.</text>
</comment>
<dbReference type="SUPFAM" id="SSF49879">
    <property type="entry name" value="SMAD/FHA domain"/>
    <property type="match status" value="1"/>
</dbReference>
<dbReference type="InterPro" id="IPR008984">
    <property type="entry name" value="SMAD_FHA_dom_sf"/>
</dbReference>
<sequence>MPPSDTDNRDRRRQRSPHSYSPDATGGRSKYERREERKREKGYDNGYTRRRRSQDRSRERHRNRRDDGHRKRVDRSVSPRSRERRDYDSHRRRRRDSPELDGPKEEPSARHDRRRRSPSRDNGRRRRSAERRSHSRSTQAPVRSRGPLPSQNDAFQSTDITETNSPAPVKEKPNFANTGRLAAESNTVTVNGGSVVLKYHEPAEARKPPVKDDWRLYVFKGEDLLEMVQLGERSCWLIGREKLVVDFPIEHPSCSKQHAAIQFRYVEKKNEFGDKTGRVRPYLIDLESSNGSMVNGDAIPGGRFVEIRDKDVLKFGHSTREYVIMLSQA</sequence>
<feature type="compositionally biased region" description="Basic residues" evidence="1">
    <location>
        <begin position="111"/>
        <end position="135"/>
    </location>
</feature>
<dbReference type="RefSeq" id="XP_020123507.1">
    <property type="nucleotide sequence ID" value="XM_020261189.1"/>
</dbReference>
<feature type="region of interest" description="Disordered" evidence="1">
    <location>
        <begin position="1"/>
        <end position="174"/>
    </location>
</feature>
<dbReference type="PANTHER" id="PTHR23308">
    <property type="entry name" value="NUCLEAR INHIBITOR OF PROTEIN PHOSPHATASE-1"/>
    <property type="match status" value="1"/>
</dbReference>
<feature type="compositionally biased region" description="Basic and acidic residues" evidence="1">
    <location>
        <begin position="54"/>
        <end position="89"/>
    </location>
</feature>